<name>A0ABD6CH87_9EURY</name>
<dbReference type="Pfam" id="PF13690">
    <property type="entry name" value="CheX"/>
    <property type="match status" value="1"/>
</dbReference>
<evidence type="ECO:0000256" key="2">
    <source>
        <dbReference type="ARBA" id="ARBA00022801"/>
    </source>
</evidence>
<feature type="region of interest" description="Disordered" evidence="3">
    <location>
        <begin position="215"/>
        <end position="237"/>
    </location>
</feature>
<dbReference type="CDD" id="cd17911">
    <property type="entry name" value="CheC_ClassIII"/>
    <property type="match status" value="1"/>
</dbReference>
<gene>
    <name evidence="5" type="ORF">ACFR9U_19730</name>
</gene>
<evidence type="ECO:0000256" key="1">
    <source>
        <dbReference type="ARBA" id="ARBA00022500"/>
    </source>
</evidence>
<dbReference type="InterPro" id="IPR028051">
    <property type="entry name" value="CheX-like_dom"/>
</dbReference>
<dbReference type="EMBL" id="JBHUDJ010000014">
    <property type="protein sequence ID" value="MFD1589214.1"/>
    <property type="molecule type" value="Genomic_DNA"/>
</dbReference>
<evidence type="ECO:0000313" key="5">
    <source>
        <dbReference type="EMBL" id="MFD1589214.1"/>
    </source>
</evidence>
<evidence type="ECO:0000313" key="6">
    <source>
        <dbReference type="Proteomes" id="UP001597119"/>
    </source>
</evidence>
<comment type="caution">
    <text evidence="5">The sequence shown here is derived from an EMBL/GenBank/DDBJ whole genome shotgun (WGS) entry which is preliminary data.</text>
</comment>
<protein>
    <submittedName>
        <fullName evidence="5">Chemotaxis protein CheC</fullName>
    </submittedName>
</protein>
<dbReference type="PANTHER" id="PTHR43693">
    <property type="entry name" value="PROTEIN PHOSPHATASE CHEZ"/>
    <property type="match status" value="1"/>
</dbReference>
<evidence type="ECO:0000256" key="3">
    <source>
        <dbReference type="SAM" id="MobiDB-lite"/>
    </source>
</evidence>
<keyword evidence="2" id="KW-0378">Hydrolase</keyword>
<dbReference type="PANTHER" id="PTHR43693:SF1">
    <property type="entry name" value="PROTEIN PHOSPHATASE CHEZ"/>
    <property type="match status" value="1"/>
</dbReference>
<dbReference type="GO" id="GO:0006935">
    <property type="term" value="P:chemotaxis"/>
    <property type="evidence" value="ECO:0007669"/>
    <property type="project" value="UniProtKB-KW"/>
</dbReference>
<sequence length="237" mass="25644">MPLLIDVRKLRIINVLMESGAGNVANSLETLAGLNAEVAVKSLSLVTPGDIPEDIGDESVFSATINLTEPPYGDFIMTFNEGTAESIAEEMTGTQVDGELTQLQESALQEMCNIFTSGFIDGMANTLGSSIEMGTPQLEHGTGRKLMADNLSHVRNDSLAVVLDSHVNVTDPGTEFQIRIFLIPDPGSFVNLIDHMDMDDIRTEELEIEDVLADVDDSDDDAEPEDLDTGHTAFEDL</sequence>
<proteinExistence type="predicted"/>
<dbReference type="Gene3D" id="3.40.1550.10">
    <property type="entry name" value="CheC-like"/>
    <property type="match status" value="1"/>
</dbReference>
<dbReference type="SUPFAM" id="SSF103039">
    <property type="entry name" value="CheC-like"/>
    <property type="match status" value="1"/>
</dbReference>
<dbReference type="GO" id="GO:0016787">
    <property type="term" value="F:hydrolase activity"/>
    <property type="evidence" value="ECO:0007669"/>
    <property type="project" value="UniProtKB-KW"/>
</dbReference>
<dbReference type="InterPro" id="IPR028976">
    <property type="entry name" value="CheC-like_sf"/>
</dbReference>
<dbReference type="RefSeq" id="WP_247378899.1">
    <property type="nucleotide sequence ID" value="NZ_JALLGV010000005.1"/>
</dbReference>
<feature type="compositionally biased region" description="Acidic residues" evidence="3">
    <location>
        <begin position="215"/>
        <end position="227"/>
    </location>
</feature>
<feature type="domain" description="Chemotaxis phosphatase CheX-like" evidence="4">
    <location>
        <begin position="62"/>
        <end position="146"/>
    </location>
</feature>
<dbReference type="InterPro" id="IPR050992">
    <property type="entry name" value="CheZ_family_phosphatases"/>
</dbReference>
<accession>A0ABD6CH87</accession>
<keyword evidence="6" id="KW-1185">Reference proteome</keyword>
<reference evidence="5 6" key="1">
    <citation type="journal article" date="2019" name="Int. J. Syst. Evol. Microbiol.">
        <title>The Global Catalogue of Microorganisms (GCM) 10K type strain sequencing project: providing services to taxonomists for standard genome sequencing and annotation.</title>
        <authorList>
            <consortium name="The Broad Institute Genomics Platform"/>
            <consortium name="The Broad Institute Genome Sequencing Center for Infectious Disease"/>
            <person name="Wu L."/>
            <person name="Ma J."/>
        </authorList>
    </citation>
    <scope>NUCLEOTIDE SEQUENCE [LARGE SCALE GENOMIC DNA]</scope>
    <source>
        <strain evidence="5 6">CGMCC 1.12125</strain>
    </source>
</reference>
<keyword evidence="1" id="KW-0145">Chemotaxis</keyword>
<dbReference type="Proteomes" id="UP001597119">
    <property type="component" value="Unassembled WGS sequence"/>
</dbReference>
<organism evidence="5 6">
    <name type="scientific">Halorientalis brevis</name>
    <dbReference type="NCBI Taxonomy" id="1126241"/>
    <lineage>
        <taxon>Archaea</taxon>
        <taxon>Methanobacteriati</taxon>
        <taxon>Methanobacteriota</taxon>
        <taxon>Stenosarchaea group</taxon>
        <taxon>Halobacteria</taxon>
        <taxon>Halobacteriales</taxon>
        <taxon>Haloarculaceae</taxon>
        <taxon>Halorientalis</taxon>
    </lineage>
</organism>
<evidence type="ECO:0000259" key="4">
    <source>
        <dbReference type="Pfam" id="PF13690"/>
    </source>
</evidence>
<dbReference type="AlphaFoldDB" id="A0ABD6CH87"/>